<evidence type="ECO:0000259" key="1">
    <source>
        <dbReference type="Pfam" id="PF13456"/>
    </source>
</evidence>
<protein>
    <recommendedName>
        <fullName evidence="1">RNase H type-1 domain-containing protein</fullName>
    </recommendedName>
</protein>
<evidence type="ECO:0000313" key="3">
    <source>
        <dbReference type="Proteomes" id="UP001280121"/>
    </source>
</evidence>
<dbReference type="AlphaFoldDB" id="A0AAE0CLL3"/>
<dbReference type="GO" id="GO:0003676">
    <property type="term" value="F:nucleic acid binding"/>
    <property type="evidence" value="ECO:0007669"/>
    <property type="project" value="InterPro"/>
</dbReference>
<evidence type="ECO:0000313" key="2">
    <source>
        <dbReference type="EMBL" id="KAK2655631.1"/>
    </source>
</evidence>
<gene>
    <name evidence="2" type="ORF">Ddye_008683</name>
</gene>
<reference evidence="2" key="1">
    <citation type="journal article" date="2023" name="Plant J.">
        <title>Genome sequences and population genomics provide insights into the demographic history, inbreeding, and mutation load of two 'living fossil' tree species of Dipteronia.</title>
        <authorList>
            <person name="Feng Y."/>
            <person name="Comes H.P."/>
            <person name="Chen J."/>
            <person name="Zhu S."/>
            <person name="Lu R."/>
            <person name="Zhang X."/>
            <person name="Li P."/>
            <person name="Qiu J."/>
            <person name="Olsen K.M."/>
            <person name="Qiu Y."/>
        </authorList>
    </citation>
    <scope>NUCLEOTIDE SEQUENCE</scope>
    <source>
        <strain evidence="2">KIB01</strain>
    </source>
</reference>
<organism evidence="2 3">
    <name type="scientific">Dipteronia dyeriana</name>
    <dbReference type="NCBI Taxonomy" id="168575"/>
    <lineage>
        <taxon>Eukaryota</taxon>
        <taxon>Viridiplantae</taxon>
        <taxon>Streptophyta</taxon>
        <taxon>Embryophyta</taxon>
        <taxon>Tracheophyta</taxon>
        <taxon>Spermatophyta</taxon>
        <taxon>Magnoliopsida</taxon>
        <taxon>eudicotyledons</taxon>
        <taxon>Gunneridae</taxon>
        <taxon>Pentapetalae</taxon>
        <taxon>rosids</taxon>
        <taxon>malvids</taxon>
        <taxon>Sapindales</taxon>
        <taxon>Sapindaceae</taxon>
        <taxon>Hippocastanoideae</taxon>
        <taxon>Acereae</taxon>
        <taxon>Dipteronia</taxon>
    </lineage>
</organism>
<keyword evidence="3" id="KW-1185">Reference proteome</keyword>
<feature type="domain" description="RNase H type-1" evidence="1">
    <location>
        <begin position="74"/>
        <end position="181"/>
    </location>
</feature>
<comment type="caution">
    <text evidence="2">The sequence shown here is derived from an EMBL/GenBank/DDBJ whole genome shotgun (WGS) entry which is preliminary data.</text>
</comment>
<dbReference type="GO" id="GO:0004523">
    <property type="term" value="F:RNA-DNA hybrid ribonuclease activity"/>
    <property type="evidence" value="ECO:0007669"/>
    <property type="project" value="InterPro"/>
</dbReference>
<dbReference type="Pfam" id="PF13456">
    <property type="entry name" value="RVT_3"/>
    <property type="match status" value="1"/>
</dbReference>
<proteinExistence type="predicted"/>
<dbReference type="InterPro" id="IPR002156">
    <property type="entry name" value="RNaseH_domain"/>
</dbReference>
<dbReference type="PANTHER" id="PTHR47074">
    <property type="entry name" value="BNAC02G40300D PROTEIN"/>
    <property type="match status" value="1"/>
</dbReference>
<dbReference type="PANTHER" id="PTHR47074:SF48">
    <property type="entry name" value="POLYNUCLEOTIDYL TRANSFERASE, RIBONUCLEASE H-LIKE SUPERFAMILY PROTEIN"/>
    <property type="match status" value="1"/>
</dbReference>
<dbReference type="Proteomes" id="UP001280121">
    <property type="component" value="Unassembled WGS sequence"/>
</dbReference>
<dbReference type="InterPro" id="IPR052929">
    <property type="entry name" value="RNase_H-like_EbsB-rel"/>
</dbReference>
<name>A0AAE0CLL3_9ROSI</name>
<accession>A0AAE0CLL3</accession>
<dbReference type="EMBL" id="JANJYI010000003">
    <property type="protein sequence ID" value="KAK2655631.1"/>
    <property type="molecule type" value="Genomic_DNA"/>
</dbReference>
<sequence length="210" mass="23134">MVSELLLPSGGWDTEKINAMFSPYDVDNILKILIGAKNNKDTRWDESQKLGSTLLTLRLVNCSVLADLGGKRIGIGIIIRNCEGAVIASCAQNIMGIFDGQVAGIMVVYKGILFSFKCGLRLYVFESNCSSVVDRILSGNFLGANVGHILENISNLEKLNYMMNFKAITKATNHVALHLARIGVDYEEDKFWMENVPDGARNLVDTDMPL</sequence>